<accession>A0A3A1P309</accession>
<keyword evidence="4" id="KW-1185">Reference proteome</keyword>
<feature type="region of interest" description="Disordered" evidence="2">
    <location>
        <begin position="128"/>
        <end position="183"/>
    </location>
</feature>
<dbReference type="Proteomes" id="UP000265366">
    <property type="component" value="Unassembled WGS sequence"/>
</dbReference>
<evidence type="ECO:0000256" key="2">
    <source>
        <dbReference type="SAM" id="MobiDB-lite"/>
    </source>
</evidence>
<gene>
    <name evidence="3" type="ORF">D2V17_11370</name>
</gene>
<comment type="caution">
    <text evidence="3">The sequence shown here is derived from an EMBL/GenBank/DDBJ whole genome shotgun (WGS) entry which is preliminary data.</text>
</comment>
<dbReference type="Gene3D" id="1.10.10.1550">
    <property type="entry name" value="ROS/MUCR transcriptional regulator protein"/>
    <property type="match status" value="1"/>
</dbReference>
<dbReference type="GO" id="GO:0003677">
    <property type="term" value="F:DNA binding"/>
    <property type="evidence" value="ECO:0007669"/>
    <property type="project" value="InterPro"/>
</dbReference>
<proteinExistence type="inferred from homology"/>
<dbReference type="RefSeq" id="WP_037504814.1">
    <property type="nucleotide sequence ID" value="NZ_QXFM01000102.1"/>
</dbReference>
<dbReference type="Pfam" id="PF05443">
    <property type="entry name" value="ROS_MUCR"/>
    <property type="match status" value="1"/>
</dbReference>
<dbReference type="AlphaFoldDB" id="A0A3A1P309"/>
<dbReference type="EMBL" id="QXFM01000102">
    <property type="protein sequence ID" value="RIV84863.1"/>
    <property type="molecule type" value="Genomic_DNA"/>
</dbReference>
<sequence>MTEATERDSTLITLTADIVAAHVTNNSVAVSDLPSLIQNVHDALKRLGKADTVPEAKQEPAVSIRASVKPDHIVCLEDGKKLKMLKRHLMTHYQLTPAEYRTKWNLPSDYPMVAPNYAEKRRALAKKIGLGRKPKVASAPAARTKKGPAAGSPTQERGPARAPRAKRSVLTPAFAPPNDADAG</sequence>
<organism evidence="3 4">
    <name type="scientific">Aurantiacibacter xanthus</name>
    <dbReference type="NCBI Taxonomy" id="1784712"/>
    <lineage>
        <taxon>Bacteria</taxon>
        <taxon>Pseudomonadati</taxon>
        <taxon>Pseudomonadota</taxon>
        <taxon>Alphaproteobacteria</taxon>
        <taxon>Sphingomonadales</taxon>
        <taxon>Erythrobacteraceae</taxon>
        <taxon>Aurantiacibacter</taxon>
    </lineage>
</organism>
<dbReference type="OrthoDB" id="9809693at2"/>
<evidence type="ECO:0000313" key="3">
    <source>
        <dbReference type="EMBL" id="RIV84863.1"/>
    </source>
</evidence>
<evidence type="ECO:0000256" key="1">
    <source>
        <dbReference type="ARBA" id="ARBA00007031"/>
    </source>
</evidence>
<dbReference type="InterPro" id="IPR008807">
    <property type="entry name" value="ROS_MUCR"/>
</dbReference>
<evidence type="ECO:0000313" key="4">
    <source>
        <dbReference type="Proteomes" id="UP000265366"/>
    </source>
</evidence>
<dbReference type="InterPro" id="IPR041920">
    <property type="entry name" value="ROS/MUCR_sf"/>
</dbReference>
<protein>
    <submittedName>
        <fullName evidence="3">MucR family transcriptional regulator</fullName>
    </submittedName>
</protein>
<dbReference type="GO" id="GO:0006355">
    <property type="term" value="P:regulation of DNA-templated transcription"/>
    <property type="evidence" value="ECO:0007669"/>
    <property type="project" value="InterPro"/>
</dbReference>
<dbReference type="GO" id="GO:0008270">
    <property type="term" value="F:zinc ion binding"/>
    <property type="evidence" value="ECO:0007669"/>
    <property type="project" value="InterPro"/>
</dbReference>
<name>A0A3A1P309_9SPHN</name>
<reference evidence="3 4" key="1">
    <citation type="submission" date="2018-08" db="EMBL/GenBank/DDBJ databases">
        <title>Erythrobacter zhengii sp.nov., a bacterium isolated from deep-sea sediment.</title>
        <authorList>
            <person name="Fang C."/>
            <person name="Wu Y.-H."/>
            <person name="Sun C."/>
            <person name="Wang H."/>
            <person name="Cheng H."/>
            <person name="Meng F.-X."/>
            <person name="Wang C.-S."/>
            <person name="Xu X.-W."/>
        </authorList>
    </citation>
    <scope>NUCLEOTIDE SEQUENCE [LARGE SCALE GENOMIC DNA]</scope>
    <source>
        <strain evidence="3 4">CCTCC AB 2015396</strain>
    </source>
</reference>
<comment type="similarity">
    <text evidence="1">Belongs to the ros/MucR family.</text>
</comment>